<dbReference type="Proteomes" id="UP000681131">
    <property type="component" value="Chromosome"/>
</dbReference>
<accession>A0A2Z4Y0L2</accession>
<dbReference type="SUPFAM" id="SSF51905">
    <property type="entry name" value="FAD/NAD(P)-binding domain"/>
    <property type="match status" value="1"/>
</dbReference>
<dbReference type="OrthoDB" id="5499180at2"/>
<dbReference type="EMBL" id="CP043424">
    <property type="protein sequence ID" value="QIW12946.1"/>
    <property type="molecule type" value="Genomic_DNA"/>
</dbReference>
<reference evidence="3 5" key="2">
    <citation type="submission" date="2019-08" db="EMBL/GenBank/DDBJ databases">
        <title>Complete genome sequences of Francisella adeliensis (FSC1325 and FSC1326).</title>
        <authorList>
            <person name="Ohrman C."/>
            <person name="Uneklint I."/>
            <person name="Vallesi A."/>
            <person name="Karlsson L."/>
            <person name="Sjodin A."/>
        </authorList>
    </citation>
    <scope>NUCLEOTIDE SEQUENCE [LARGE SCALE GENOMIC DNA]</scope>
    <source>
        <strain evidence="3 5">FSC1325</strain>
    </source>
</reference>
<dbReference type="EMBL" id="CP021781">
    <property type="protein sequence ID" value="AXA34711.1"/>
    <property type="molecule type" value="Genomic_DNA"/>
</dbReference>
<gene>
    <name evidence="2" type="ORF">CDH04_03525</name>
    <name evidence="3" type="ORF">FZC43_03525</name>
</gene>
<dbReference type="InterPro" id="IPR051704">
    <property type="entry name" value="FAD_aromatic-hydroxylase"/>
</dbReference>
<evidence type="ECO:0000313" key="2">
    <source>
        <dbReference type="EMBL" id="AXA34711.1"/>
    </source>
</evidence>
<dbReference type="Gene3D" id="3.50.50.60">
    <property type="entry name" value="FAD/NAD(P)-binding domain"/>
    <property type="match status" value="1"/>
</dbReference>
<sequence>MMKIAINGVGIAGPTLAWWLKEYGFEPVLFEKAPEFRTGGYLVDFWGAGCEVLKKMGLFEELKNKSYKIKNIHCFNGRGRRSSKVNISSLIEDNYGEFLSVKRGDISSVIYNACGEIETRFGTFVTSVENNDDKVIAHLSDGTKESFDLVIGADGLHSHTRSLAFSDSEFKEHDLNTFVAAFSLEDYKFHENYTYGLCIEDDRQISRVTLETGETLVMFTMSSNLVDKIPTTLDEKKEIIRSVFKDIQWEAPELLSRLNDVDNIYFDSVTQVKMNNWYNNRIALVGDAASCPSILMGQGSIFAIIEAYVLAGELYKAKGDYKVAFPAWQNKLKEIIDRKQKLGLMNLSTSAPEEVFKKYLSTITVNISSTPIVSKFIGAGIFHNEIEVSDYK</sequence>
<reference evidence="2 4" key="1">
    <citation type="submission" date="2017-06" db="EMBL/GenBank/DDBJ databases">
        <title>Complete genome of Francisella adeliensis.</title>
        <authorList>
            <person name="Vallesi A."/>
            <person name="Sjodin A."/>
        </authorList>
    </citation>
    <scope>NUCLEOTIDE SEQUENCE [LARGE SCALE GENOMIC DNA]</scope>
    <source>
        <strain evidence="2 4">FDC440</strain>
    </source>
</reference>
<feature type="domain" description="FAD-binding" evidence="1">
    <location>
        <begin position="3"/>
        <end position="315"/>
    </location>
</feature>
<dbReference type="InterPro" id="IPR002938">
    <property type="entry name" value="FAD-bd"/>
</dbReference>
<protein>
    <submittedName>
        <fullName evidence="3">FAD-binding domain</fullName>
    </submittedName>
    <submittedName>
        <fullName evidence="2">Oxidoreductase</fullName>
    </submittedName>
</protein>
<dbReference type="AlphaFoldDB" id="A0A2Z4Y0L2"/>
<proteinExistence type="predicted"/>
<evidence type="ECO:0000259" key="1">
    <source>
        <dbReference type="Pfam" id="PF01494"/>
    </source>
</evidence>
<dbReference type="NCBIfam" id="NF005761">
    <property type="entry name" value="PRK07588.1"/>
    <property type="match status" value="1"/>
</dbReference>
<evidence type="ECO:0000313" key="3">
    <source>
        <dbReference type="EMBL" id="QIW12946.1"/>
    </source>
</evidence>
<evidence type="ECO:0000313" key="5">
    <source>
        <dbReference type="Proteomes" id="UP000681131"/>
    </source>
</evidence>
<organism evidence="2 4">
    <name type="scientific">Francisella adeliensis</name>
    <dbReference type="NCBI Taxonomy" id="2007306"/>
    <lineage>
        <taxon>Bacteria</taxon>
        <taxon>Pseudomonadati</taxon>
        <taxon>Pseudomonadota</taxon>
        <taxon>Gammaproteobacteria</taxon>
        <taxon>Thiotrichales</taxon>
        <taxon>Francisellaceae</taxon>
        <taxon>Francisella</taxon>
    </lineage>
</organism>
<dbReference type="KEGG" id="fad:CDH04_03525"/>
<dbReference type="InterPro" id="IPR036188">
    <property type="entry name" value="FAD/NAD-bd_sf"/>
</dbReference>
<keyword evidence="5" id="KW-1185">Reference proteome</keyword>
<dbReference type="Pfam" id="PF01494">
    <property type="entry name" value="FAD_binding_3"/>
    <property type="match status" value="1"/>
</dbReference>
<dbReference type="RefSeq" id="WP_112870886.1">
    <property type="nucleotide sequence ID" value="NZ_CP021781.1"/>
</dbReference>
<name>A0A2Z4Y0L2_9GAMM</name>
<dbReference type="GO" id="GO:0071949">
    <property type="term" value="F:FAD binding"/>
    <property type="evidence" value="ECO:0007669"/>
    <property type="project" value="InterPro"/>
</dbReference>
<dbReference type="PRINTS" id="PR00420">
    <property type="entry name" value="RNGMNOXGNASE"/>
</dbReference>
<evidence type="ECO:0000313" key="4">
    <source>
        <dbReference type="Proteomes" id="UP000251120"/>
    </source>
</evidence>
<dbReference type="PANTHER" id="PTHR46865">
    <property type="entry name" value="OXIDOREDUCTASE-RELATED"/>
    <property type="match status" value="1"/>
</dbReference>
<dbReference type="PANTHER" id="PTHR46865:SF8">
    <property type="entry name" value="POSSIBLE OXIDOREDUCTASE"/>
    <property type="match status" value="1"/>
</dbReference>
<dbReference type="Proteomes" id="UP000251120">
    <property type="component" value="Chromosome"/>
</dbReference>